<protein>
    <submittedName>
        <fullName evidence="2">Ferrochelatase</fullName>
    </submittedName>
</protein>
<dbReference type="PANTHER" id="PTHR11108">
    <property type="entry name" value="FERROCHELATASE"/>
    <property type="match status" value="1"/>
</dbReference>
<organism evidence="2 3">
    <name type="scientific">Oceanobacillus indicireducens</name>
    <dbReference type="NCBI Taxonomy" id="1004261"/>
    <lineage>
        <taxon>Bacteria</taxon>
        <taxon>Bacillati</taxon>
        <taxon>Bacillota</taxon>
        <taxon>Bacilli</taxon>
        <taxon>Bacillales</taxon>
        <taxon>Bacillaceae</taxon>
        <taxon>Oceanobacillus</taxon>
    </lineage>
</organism>
<dbReference type="SUPFAM" id="SSF53800">
    <property type="entry name" value="Chelatase"/>
    <property type="match status" value="1"/>
</dbReference>
<dbReference type="Gene3D" id="3.40.50.1400">
    <property type="match status" value="2"/>
</dbReference>
<comment type="caution">
    <text evidence="2">The sequence shown here is derived from an EMBL/GenBank/DDBJ whole genome shotgun (WGS) entry which is preliminary data.</text>
</comment>
<evidence type="ECO:0000256" key="1">
    <source>
        <dbReference type="RuleBase" id="RU004185"/>
    </source>
</evidence>
<reference evidence="2" key="2">
    <citation type="submission" date="2020-09" db="EMBL/GenBank/DDBJ databases">
        <authorList>
            <person name="Sun Q."/>
            <person name="Ohkuma M."/>
        </authorList>
    </citation>
    <scope>NUCLEOTIDE SEQUENCE</scope>
    <source>
        <strain evidence="2">JCM 17251</strain>
    </source>
</reference>
<dbReference type="PANTHER" id="PTHR11108:SF1">
    <property type="entry name" value="FERROCHELATASE, MITOCHONDRIAL"/>
    <property type="match status" value="1"/>
</dbReference>
<sequence>MNILVLFSYGSLTSIDDVAGFYNDIYHGTATEENIAAGVKTYEAHGMADPLGANTARVGRALVKKLTKESGEKWIVYVANHHTEPSIQTVAEECIKLNPKRIATFSLTPFDSLTGSNAYEKRFTKIFREENDQTKIVHVATYCDHDQFVEVLADRAKTAYEWLPEAERKQAEIVFTVHSKPGVPKAHQTMIMQYETLAKKVADSLPVKDYHLAYRSGKPLPQRWLGPDVLDVVDELHAKNVPAVIFIEALSVIENIEAIQEITTDAINKAKGLGMSAVQSEYLNDSADFVDALCDHLSVELQMETGAATIK</sequence>
<dbReference type="GO" id="GO:0006783">
    <property type="term" value="P:heme biosynthetic process"/>
    <property type="evidence" value="ECO:0007669"/>
    <property type="project" value="InterPro"/>
</dbReference>
<dbReference type="RefSeq" id="WP_188859298.1">
    <property type="nucleotide sequence ID" value="NZ_BMOS01000041.1"/>
</dbReference>
<dbReference type="GO" id="GO:0004325">
    <property type="term" value="F:ferrochelatase activity"/>
    <property type="evidence" value="ECO:0007669"/>
    <property type="project" value="InterPro"/>
</dbReference>
<comment type="similarity">
    <text evidence="1">Belongs to the ferrochelatase family.</text>
</comment>
<dbReference type="InterPro" id="IPR001015">
    <property type="entry name" value="Ferrochelatase"/>
</dbReference>
<dbReference type="Pfam" id="PF00762">
    <property type="entry name" value="Ferrochelatase"/>
    <property type="match status" value="1"/>
</dbReference>
<gene>
    <name evidence="2" type="primary">hemH</name>
    <name evidence="2" type="ORF">GCM10007971_35390</name>
</gene>
<evidence type="ECO:0000313" key="2">
    <source>
        <dbReference type="EMBL" id="GGN65977.1"/>
    </source>
</evidence>
<dbReference type="AlphaFoldDB" id="A0A917Y5F7"/>
<name>A0A917Y5F7_9BACI</name>
<keyword evidence="3" id="KW-1185">Reference proteome</keyword>
<evidence type="ECO:0000313" key="3">
    <source>
        <dbReference type="Proteomes" id="UP000624041"/>
    </source>
</evidence>
<dbReference type="EMBL" id="BMOS01000041">
    <property type="protein sequence ID" value="GGN65977.1"/>
    <property type="molecule type" value="Genomic_DNA"/>
</dbReference>
<proteinExistence type="inferred from homology"/>
<accession>A0A917Y5F7</accession>
<reference evidence="2" key="1">
    <citation type="journal article" date="2014" name="Int. J. Syst. Evol. Microbiol.">
        <title>Complete genome sequence of Corynebacterium casei LMG S-19264T (=DSM 44701T), isolated from a smear-ripened cheese.</title>
        <authorList>
            <consortium name="US DOE Joint Genome Institute (JGI-PGF)"/>
            <person name="Walter F."/>
            <person name="Albersmeier A."/>
            <person name="Kalinowski J."/>
            <person name="Ruckert C."/>
        </authorList>
    </citation>
    <scope>NUCLEOTIDE SEQUENCE</scope>
    <source>
        <strain evidence="2">JCM 17251</strain>
    </source>
</reference>
<dbReference type="Proteomes" id="UP000624041">
    <property type="component" value="Unassembled WGS sequence"/>
</dbReference>